<reference evidence="2 3" key="1">
    <citation type="submission" date="2024-01" db="EMBL/GenBank/DDBJ databases">
        <title>Genome assemblies of Stephania.</title>
        <authorList>
            <person name="Yang L."/>
        </authorList>
    </citation>
    <scope>NUCLEOTIDE SEQUENCE [LARGE SCALE GENOMIC DNA]</scope>
    <source>
        <strain evidence="2">JXDWG</strain>
        <tissue evidence="2">Leaf</tissue>
    </source>
</reference>
<feature type="region of interest" description="Disordered" evidence="1">
    <location>
        <begin position="23"/>
        <end position="85"/>
    </location>
</feature>
<keyword evidence="3" id="KW-1185">Reference proteome</keyword>
<dbReference type="Proteomes" id="UP001419268">
    <property type="component" value="Unassembled WGS sequence"/>
</dbReference>
<evidence type="ECO:0000256" key="1">
    <source>
        <dbReference type="SAM" id="MobiDB-lite"/>
    </source>
</evidence>
<accession>A0AAP0E9C7</accession>
<dbReference type="AlphaFoldDB" id="A0AAP0E9C7"/>
<comment type="caution">
    <text evidence="2">The sequence shown here is derived from an EMBL/GenBank/DDBJ whole genome shotgun (WGS) entry which is preliminary data.</text>
</comment>
<evidence type="ECO:0000313" key="3">
    <source>
        <dbReference type="Proteomes" id="UP001419268"/>
    </source>
</evidence>
<organism evidence="2 3">
    <name type="scientific">Stephania cephalantha</name>
    <dbReference type="NCBI Taxonomy" id="152367"/>
    <lineage>
        <taxon>Eukaryota</taxon>
        <taxon>Viridiplantae</taxon>
        <taxon>Streptophyta</taxon>
        <taxon>Embryophyta</taxon>
        <taxon>Tracheophyta</taxon>
        <taxon>Spermatophyta</taxon>
        <taxon>Magnoliopsida</taxon>
        <taxon>Ranunculales</taxon>
        <taxon>Menispermaceae</taxon>
        <taxon>Menispermoideae</taxon>
        <taxon>Cissampelideae</taxon>
        <taxon>Stephania</taxon>
    </lineage>
</organism>
<protein>
    <submittedName>
        <fullName evidence="2">Uncharacterized protein</fullName>
    </submittedName>
</protein>
<name>A0AAP0E9C7_9MAGN</name>
<sequence length="85" mass="9089">MEAEARKTAENMLDEWLDATWHTRRHGNGANRPSGMNQGHEDPNGIGQSSNASPVGVEEGEPPSPPLGIMSEGAQHQEGAKEPFA</sequence>
<evidence type="ECO:0000313" key="2">
    <source>
        <dbReference type="EMBL" id="KAK9089059.1"/>
    </source>
</evidence>
<proteinExistence type="predicted"/>
<gene>
    <name evidence="2" type="ORF">Scep_028141</name>
</gene>
<dbReference type="EMBL" id="JBBNAG010000012">
    <property type="protein sequence ID" value="KAK9089059.1"/>
    <property type="molecule type" value="Genomic_DNA"/>
</dbReference>